<evidence type="ECO:0000313" key="7">
    <source>
        <dbReference type="Proteomes" id="UP001238163"/>
    </source>
</evidence>
<dbReference type="InterPro" id="IPR000456">
    <property type="entry name" value="Ribosomal_bL17"/>
</dbReference>
<dbReference type="GO" id="GO:0006412">
    <property type="term" value="P:translation"/>
    <property type="evidence" value="ECO:0007669"/>
    <property type="project" value="UniProtKB-UniRule"/>
</dbReference>
<evidence type="ECO:0000256" key="4">
    <source>
        <dbReference type="HAMAP-Rule" id="MF_01368"/>
    </source>
</evidence>
<dbReference type="SUPFAM" id="SSF64263">
    <property type="entry name" value="Prokaryotic ribosomal protein L17"/>
    <property type="match status" value="1"/>
</dbReference>
<gene>
    <name evidence="4" type="primary">rplQ</name>
    <name evidence="6" type="ORF">J3R75_000597</name>
</gene>
<dbReference type="AlphaFoldDB" id="A0AAE4AMJ2"/>
<dbReference type="EMBL" id="JAUSVL010000001">
    <property type="protein sequence ID" value="MDQ0288490.1"/>
    <property type="molecule type" value="Genomic_DNA"/>
</dbReference>
<dbReference type="Gene3D" id="3.90.1030.10">
    <property type="entry name" value="Ribosomal protein L17"/>
    <property type="match status" value="1"/>
</dbReference>
<evidence type="ECO:0000256" key="5">
    <source>
        <dbReference type="RuleBase" id="RU000660"/>
    </source>
</evidence>
<evidence type="ECO:0000256" key="3">
    <source>
        <dbReference type="ARBA" id="ARBA00023274"/>
    </source>
</evidence>
<protein>
    <recommendedName>
        <fullName evidence="4">Large ribosomal subunit protein bL17</fullName>
    </recommendedName>
</protein>
<dbReference type="Proteomes" id="UP001238163">
    <property type="component" value="Unassembled WGS sequence"/>
</dbReference>
<dbReference type="GO" id="GO:0022625">
    <property type="term" value="C:cytosolic large ribosomal subunit"/>
    <property type="evidence" value="ECO:0007669"/>
    <property type="project" value="TreeGrafter"/>
</dbReference>
<keyword evidence="2 4" id="KW-0689">Ribosomal protein</keyword>
<dbReference type="Pfam" id="PF01196">
    <property type="entry name" value="Ribosomal_L17"/>
    <property type="match status" value="1"/>
</dbReference>
<evidence type="ECO:0000256" key="2">
    <source>
        <dbReference type="ARBA" id="ARBA00022980"/>
    </source>
</evidence>
<accession>A0AAE4AMJ2</accession>
<dbReference type="PROSITE" id="PS01167">
    <property type="entry name" value="RIBOSOMAL_L17"/>
    <property type="match status" value="1"/>
</dbReference>
<dbReference type="FunFam" id="3.90.1030.10:FF:000001">
    <property type="entry name" value="50S ribosomal protein L17"/>
    <property type="match status" value="1"/>
</dbReference>
<dbReference type="RefSeq" id="WP_307259817.1">
    <property type="nucleotide sequence ID" value="NZ_JAUSVL010000001.1"/>
</dbReference>
<reference evidence="6" key="1">
    <citation type="submission" date="2023-07" db="EMBL/GenBank/DDBJ databases">
        <title>Genomic Encyclopedia of Type Strains, Phase IV (KMG-IV): sequencing the most valuable type-strain genomes for metagenomic binning, comparative biology and taxonomic classification.</title>
        <authorList>
            <person name="Goeker M."/>
        </authorList>
    </citation>
    <scope>NUCLEOTIDE SEQUENCE</scope>
    <source>
        <strain evidence="6">DSM 24202</strain>
    </source>
</reference>
<comment type="similarity">
    <text evidence="1 4 5">Belongs to the bacterial ribosomal protein bL17 family.</text>
</comment>
<keyword evidence="7" id="KW-1185">Reference proteome</keyword>
<dbReference type="PANTHER" id="PTHR14413:SF16">
    <property type="entry name" value="LARGE RIBOSOMAL SUBUNIT PROTEIN BL17M"/>
    <property type="match status" value="1"/>
</dbReference>
<dbReference type="InterPro" id="IPR036373">
    <property type="entry name" value="Ribosomal_bL17_sf"/>
</dbReference>
<dbReference type="HAMAP" id="MF_01368">
    <property type="entry name" value="Ribosomal_bL17"/>
    <property type="match status" value="1"/>
</dbReference>
<dbReference type="InterPro" id="IPR047859">
    <property type="entry name" value="Ribosomal_bL17_CS"/>
</dbReference>
<keyword evidence="3 4" id="KW-0687">Ribonucleoprotein</keyword>
<dbReference type="GO" id="GO:0003735">
    <property type="term" value="F:structural constituent of ribosome"/>
    <property type="evidence" value="ECO:0007669"/>
    <property type="project" value="InterPro"/>
</dbReference>
<comment type="subunit">
    <text evidence="4">Part of the 50S ribosomal subunit. Contacts protein L32.</text>
</comment>
<sequence length="151" mass="16316">MRHRKHTFKIGRTSAHRRSLLANAVCSLIEHGRITTTLVKAKEVRRLAEKMVTLGKTGTLHTRRQAIAELQQVDKVGKLFSEIAPGFKERQGGYTRMMKLGPRIGDNAEMCILEFVENDEKAAAQKGAGAAAAAVAAPAAETPAAEDAPKA</sequence>
<name>A0AAE4AMJ2_9BACT</name>
<dbReference type="PANTHER" id="PTHR14413">
    <property type="entry name" value="RIBOSOMAL PROTEIN L17"/>
    <property type="match status" value="1"/>
</dbReference>
<dbReference type="NCBIfam" id="TIGR00059">
    <property type="entry name" value="L17"/>
    <property type="match status" value="1"/>
</dbReference>
<evidence type="ECO:0000313" key="6">
    <source>
        <dbReference type="EMBL" id="MDQ0288490.1"/>
    </source>
</evidence>
<evidence type="ECO:0000256" key="1">
    <source>
        <dbReference type="ARBA" id="ARBA00008777"/>
    </source>
</evidence>
<proteinExistence type="inferred from homology"/>
<comment type="caution">
    <text evidence="6">The sequence shown here is derived from an EMBL/GenBank/DDBJ whole genome shotgun (WGS) entry which is preliminary data.</text>
</comment>
<organism evidence="6 7">
    <name type="scientific">Oligosphaera ethanolica</name>
    <dbReference type="NCBI Taxonomy" id="760260"/>
    <lineage>
        <taxon>Bacteria</taxon>
        <taxon>Pseudomonadati</taxon>
        <taxon>Lentisphaerota</taxon>
        <taxon>Oligosphaeria</taxon>
        <taxon>Oligosphaerales</taxon>
        <taxon>Oligosphaeraceae</taxon>
        <taxon>Oligosphaera</taxon>
    </lineage>
</organism>